<dbReference type="SUPFAM" id="SSF88697">
    <property type="entry name" value="PUA domain-like"/>
    <property type="match status" value="1"/>
</dbReference>
<keyword evidence="3" id="KW-0479">Metal-binding</keyword>
<evidence type="ECO:0000313" key="12">
    <source>
        <dbReference type="Proteomes" id="UP000541444"/>
    </source>
</evidence>
<dbReference type="GO" id="GO:0044027">
    <property type="term" value="P:negative regulation of gene expression via chromosomal CpG island methylation"/>
    <property type="evidence" value="ECO:0007669"/>
    <property type="project" value="TreeGrafter"/>
</dbReference>
<dbReference type="InterPro" id="IPR015947">
    <property type="entry name" value="PUA-like_sf"/>
</dbReference>
<evidence type="ECO:0000256" key="2">
    <source>
        <dbReference type="ARBA" id="ARBA00022679"/>
    </source>
</evidence>
<dbReference type="GO" id="GO:0016567">
    <property type="term" value="P:protein ubiquitination"/>
    <property type="evidence" value="ECO:0007669"/>
    <property type="project" value="TreeGrafter"/>
</dbReference>
<dbReference type="PANTHER" id="PTHR14140">
    <property type="entry name" value="E3 UBIQUITIN-PROTEIN LIGASE UHRF-RELATED"/>
    <property type="match status" value="1"/>
</dbReference>
<evidence type="ECO:0000313" key="11">
    <source>
        <dbReference type="EMBL" id="KAF6169739.1"/>
    </source>
</evidence>
<keyword evidence="12" id="KW-1185">Reference proteome</keyword>
<evidence type="ECO:0000259" key="10">
    <source>
        <dbReference type="PROSITE" id="PS51015"/>
    </source>
</evidence>
<keyword evidence="2" id="KW-0808">Transferase</keyword>
<comment type="subcellular location">
    <subcellularLocation>
        <location evidence="8">Nucleus</location>
    </subcellularLocation>
</comment>
<protein>
    <recommendedName>
        <fullName evidence="10">YDG domain-containing protein</fullName>
    </recommendedName>
</protein>
<evidence type="ECO:0000256" key="3">
    <source>
        <dbReference type="ARBA" id="ARBA00022723"/>
    </source>
</evidence>
<dbReference type="Proteomes" id="UP000541444">
    <property type="component" value="Unassembled WGS sequence"/>
</dbReference>
<feature type="region of interest" description="Disordered" evidence="9">
    <location>
        <begin position="339"/>
        <end position="360"/>
    </location>
</feature>
<keyword evidence="6" id="KW-0862">Zinc</keyword>
<sequence>MGRSHKEKRSSYALETGVRYDGVYRIEKCWRKSEIQGFKVCRYLFVRCDNEPAPWTSDEHGDRPRPLPPIDELKQATDITERKEHPSWDYDEEDFSWKWKIPPPLSRKSVTADNPEDRKRARKTLKTQNMSVREKLMKDAFPGQPVDLKSNYVGGRELRIRKVIMKCPCCPNDISDFLKDPQVNTELMGVIESLQSKTEKTVENDEQLNETEFNTVNSQMFVDKEKDVPNSSAKGNSKRSYNRRKLDVEGTSSELEGRQTLKTTTDNPEDVGSKSEISNEKPQLSVHEKRNSTAKLKRKNPDVNKDAQDVPEEANKLNGRSSKDFASNLEDVVDKFEVTEEGIHSPSSPLHVEMDSDDME</sequence>
<evidence type="ECO:0000256" key="4">
    <source>
        <dbReference type="ARBA" id="ARBA00022771"/>
    </source>
</evidence>
<reference evidence="11 12" key="1">
    <citation type="journal article" date="2020" name="IScience">
        <title>Genome Sequencing of the Endangered Kingdonia uniflora (Circaeasteraceae, Ranunculales) Reveals Potential Mechanisms of Evolutionary Specialization.</title>
        <authorList>
            <person name="Sun Y."/>
            <person name="Deng T."/>
            <person name="Zhang A."/>
            <person name="Moore M.J."/>
            <person name="Landis J.B."/>
            <person name="Lin N."/>
            <person name="Zhang H."/>
            <person name="Zhang X."/>
            <person name="Huang J."/>
            <person name="Zhang X."/>
            <person name="Sun H."/>
            <person name="Wang H."/>
        </authorList>
    </citation>
    <scope>NUCLEOTIDE SEQUENCE [LARGE SCALE GENOMIC DNA]</scope>
    <source>
        <strain evidence="11">TB1705</strain>
        <tissue evidence="11">Leaf</tissue>
    </source>
</reference>
<evidence type="ECO:0000256" key="1">
    <source>
        <dbReference type="ARBA" id="ARBA00004906"/>
    </source>
</evidence>
<dbReference type="OrthoDB" id="2270193at2759"/>
<dbReference type="Gene3D" id="2.30.280.10">
    <property type="entry name" value="SRA-YDG"/>
    <property type="match status" value="1"/>
</dbReference>
<comment type="caution">
    <text evidence="11">The sequence shown here is derived from an EMBL/GenBank/DDBJ whole genome shotgun (WGS) entry which is preliminary data.</text>
</comment>
<dbReference type="EMBL" id="JACGCM010000628">
    <property type="protein sequence ID" value="KAF6169739.1"/>
    <property type="molecule type" value="Genomic_DNA"/>
</dbReference>
<dbReference type="GO" id="GO:0008270">
    <property type="term" value="F:zinc ion binding"/>
    <property type="evidence" value="ECO:0007669"/>
    <property type="project" value="UniProtKB-KW"/>
</dbReference>
<feature type="domain" description="YDG" evidence="10">
    <location>
        <begin position="1"/>
        <end position="47"/>
    </location>
</feature>
<accession>A0A7J7NRE6</accession>
<proteinExistence type="predicted"/>
<dbReference type="InterPro" id="IPR003105">
    <property type="entry name" value="SRA_YDG"/>
</dbReference>
<evidence type="ECO:0000256" key="7">
    <source>
        <dbReference type="ARBA" id="ARBA00023242"/>
    </source>
</evidence>
<keyword evidence="7 8" id="KW-0539">Nucleus</keyword>
<dbReference type="InterPro" id="IPR036987">
    <property type="entry name" value="SRA-YDG_sf"/>
</dbReference>
<feature type="region of interest" description="Disordered" evidence="9">
    <location>
        <begin position="197"/>
        <end position="326"/>
    </location>
</feature>
<dbReference type="PANTHER" id="PTHR14140:SF46">
    <property type="entry name" value="E3 UBIQUITIN-PROTEIN LIGASE ORTHRUS 1-RELATED"/>
    <property type="match status" value="1"/>
</dbReference>
<keyword evidence="4" id="KW-0863">Zinc-finger</keyword>
<evidence type="ECO:0000256" key="5">
    <source>
        <dbReference type="ARBA" id="ARBA00022786"/>
    </source>
</evidence>
<name>A0A7J7NRE6_9MAGN</name>
<dbReference type="GO" id="GO:0061630">
    <property type="term" value="F:ubiquitin protein ligase activity"/>
    <property type="evidence" value="ECO:0007669"/>
    <property type="project" value="TreeGrafter"/>
</dbReference>
<dbReference type="GO" id="GO:0005634">
    <property type="term" value="C:nucleus"/>
    <property type="evidence" value="ECO:0007669"/>
    <property type="project" value="UniProtKB-SubCell"/>
</dbReference>
<comment type="pathway">
    <text evidence="1">Protein modification; protein ubiquitination.</text>
</comment>
<gene>
    <name evidence="11" type="ORF">GIB67_004131</name>
</gene>
<dbReference type="AlphaFoldDB" id="A0A7J7NRE6"/>
<dbReference type="PROSITE" id="PS51015">
    <property type="entry name" value="YDG"/>
    <property type="match status" value="1"/>
</dbReference>
<organism evidence="11 12">
    <name type="scientific">Kingdonia uniflora</name>
    <dbReference type="NCBI Taxonomy" id="39325"/>
    <lineage>
        <taxon>Eukaryota</taxon>
        <taxon>Viridiplantae</taxon>
        <taxon>Streptophyta</taxon>
        <taxon>Embryophyta</taxon>
        <taxon>Tracheophyta</taxon>
        <taxon>Spermatophyta</taxon>
        <taxon>Magnoliopsida</taxon>
        <taxon>Ranunculales</taxon>
        <taxon>Circaeasteraceae</taxon>
        <taxon>Kingdonia</taxon>
    </lineage>
</organism>
<keyword evidence="5" id="KW-0833">Ubl conjugation pathway</keyword>
<evidence type="ECO:0000256" key="9">
    <source>
        <dbReference type="SAM" id="MobiDB-lite"/>
    </source>
</evidence>
<feature type="compositionally biased region" description="Polar residues" evidence="9">
    <location>
        <begin position="250"/>
        <end position="266"/>
    </location>
</feature>
<feature type="compositionally biased region" description="Basic and acidic residues" evidence="9">
    <location>
        <begin position="299"/>
        <end position="308"/>
    </location>
</feature>
<evidence type="ECO:0000256" key="8">
    <source>
        <dbReference type="PROSITE-ProRule" id="PRU00358"/>
    </source>
</evidence>
<evidence type="ECO:0000256" key="6">
    <source>
        <dbReference type="ARBA" id="ARBA00022833"/>
    </source>
</evidence>
<feature type="compositionally biased region" description="Polar residues" evidence="9">
    <location>
        <begin position="210"/>
        <end position="220"/>
    </location>
</feature>
<dbReference type="Pfam" id="PF02182">
    <property type="entry name" value="SAD_SRA"/>
    <property type="match status" value="1"/>
</dbReference>
<dbReference type="InterPro" id="IPR045134">
    <property type="entry name" value="UHRF1/2-like"/>
</dbReference>